<keyword evidence="2" id="KW-0285">Flavoprotein</keyword>
<dbReference type="OrthoDB" id="10016252at2759"/>
<proteinExistence type="predicted"/>
<keyword evidence="4" id="KW-0560">Oxidoreductase</keyword>
<dbReference type="InterPro" id="IPR002938">
    <property type="entry name" value="FAD-bd"/>
</dbReference>
<dbReference type="Gene3D" id="3.50.50.60">
    <property type="entry name" value="FAD/NAD(P)-binding domain"/>
    <property type="match status" value="2"/>
</dbReference>
<dbReference type="EMBL" id="KN839855">
    <property type="protein sequence ID" value="KIJ62432.1"/>
    <property type="molecule type" value="Genomic_DNA"/>
</dbReference>
<dbReference type="PANTHER" id="PTHR43004">
    <property type="entry name" value="TRK SYSTEM POTASSIUM UPTAKE PROTEIN"/>
    <property type="match status" value="1"/>
</dbReference>
<dbReference type="AlphaFoldDB" id="A0A0C9WDF2"/>
<dbReference type="GO" id="GO:0071949">
    <property type="term" value="F:FAD binding"/>
    <property type="evidence" value="ECO:0007669"/>
    <property type="project" value="InterPro"/>
</dbReference>
<evidence type="ECO:0000259" key="5">
    <source>
        <dbReference type="Pfam" id="PF01494"/>
    </source>
</evidence>
<evidence type="ECO:0000256" key="2">
    <source>
        <dbReference type="ARBA" id="ARBA00022630"/>
    </source>
</evidence>
<organism evidence="6 7">
    <name type="scientific">Hydnomerulius pinastri MD-312</name>
    <dbReference type="NCBI Taxonomy" id="994086"/>
    <lineage>
        <taxon>Eukaryota</taxon>
        <taxon>Fungi</taxon>
        <taxon>Dikarya</taxon>
        <taxon>Basidiomycota</taxon>
        <taxon>Agaricomycotina</taxon>
        <taxon>Agaricomycetes</taxon>
        <taxon>Agaricomycetidae</taxon>
        <taxon>Boletales</taxon>
        <taxon>Boletales incertae sedis</taxon>
        <taxon>Leucogyrophana</taxon>
    </lineage>
</organism>
<dbReference type="InterPro" id="IPR036188">
    <property type="entry name" value="FAD/NAD-bd_sf"/>
</dbReference>
<dbReference type="HOGENOM" id="CLU_009665_20_0_1"/>
<name>A0A0C9WDF2_9AGAM</name>
<sequence length="454" mass="49148">MSLPESTTVLIVGAGPTGLVAALSLLHSGIRDIVIVDAVVQGGNASRAAIVHAATTETLDKIDAANDLVARGIKIEDFYLHNRASELMHGTFAVLKNHTTHPYTLIIPQNIIEDIYTEKLRNLGVTVHRPHKVIGMKQNAKDMLVTDVVFEDGQTISAKYVIGADGAHSTVRSIAGIGFTDPGGENIEHKLTQMVLADVTFAREPDMKGLFNGVISPDSWFVLISYTQHFNKDLAKPGEPINGCLYRIGCGVPVKSGAPPSSPPKEYIQDVLNKYGPTFLSSDPAANPNPVAIDQLVWSTRFRTHSAIADRAFTRLGPDAHGAEEGGGVVLLIGDAAHIHSPAGGQGMNLGLRDAVFLGEAVSKHIHASSSSSTSEKGDVDAILRDYADTRHARALEIIMFTKKYMRFVSLPYSTYWWMPVSLGTMRDMFMRYVGKFSFLQSQVAWGVSGLGRM</sequence>
<evidence type="ECO:0000313" key="6">
    <source>
        <dbReference type="EMBL" id="KIJ62432.1"/>
    </source>
</evidence>
<dbReference type="SUPFAM" id="SSF51905">
    <property type="entry name" value="FAD/NAD(P)-binding domain"/>
    <property type="match status" value="1"/>
</dbReference>
<dbReference type="InterPro" id="IPR050641">
    <property type="entry name" value="RIFMO-like"/>
</dbReference>
<evidence type="ECO:0000256" key="4">
    <source>
        <dbReference type="ARBA" id="ARBA00023002"/>
    </source>
</evidence>
<reference evidence="6 7" key="1">
    <citation type="submission" date="2014-04" db="EMBL/GenBank/DDBJ databases">
        <title>Evolutionary Origins and Diversification of the Mycorrhizal Mutualists.</title>
        <authorList>
            <consortium name="DOE Joint Genome Institute"/>
            <consortium name="Mycorrhizal Genomics Consortium"/>
            <person name="Kohler A."/>
            <person name="Kuo A."/>
            <person name="Nagy L.G."/>
            <person name="Floudas D."/>
            <person name="Copeland A."/>
            <person name="Barry K.W."/>
            <person name="Cichocki N."/>
            <person name="Veneault-Fourrey C."/>
            <person name="LaButti K."/>
            <person name="Lindquist E.A."/>
            <person name="Lipzen A."/>
            <person name="Lundell T."/>
            <person name="Morin E."/>
            <person name="Murat C."/>
            <person name="Riley R."/>
            <person name="Ohm R."/>
            <person name="Sun H."/>
            <person name="Tunlid A."/>
            <person name="Henrissat B."/>
            <person name="Grigoriev I.V."/>
            <person name="Hibbett D.S."/>
            <person name="Martin F."/>
        </authorList>
    </citation>
    <scope>NUCLEOTIDE SEQUENCE [LARGE SCALE GENOMIC DNA]</scope>
    <source>
        <strain evidence="6 7">MD-312</strain>
    </source>
</reference>
<gene>
    <name evidence="6" type="ORF">HYDPIDRAFT_176531</name>
</gene>
<keyword evidence="3" id="KW-0274">FAD</keyword>
<evidence type="ECO:0000256" key="3">
    <source>
        <dbReference type="ARBA" id="ARBA00022827"/>
    </source>
</evidence>
<evidence type="ECO:0000256" key="1">
    <source>
        <dbReference type="ARBA" id="ARBA00001974"/>
    </source>
</evidence>
<feature type="domain" description="FAD-binding" evidence="5">
    <location>
        <begin position="328"/>
        <end position="371"/>
    </location>
</feature>
<accession>A0A0C9WDF2</accession>
<dbReference type="PANTHER" id="PTHR43004:SF19">
    <property type="entry name" value="BINDING MONOOXYGENASE, PUTATIVE (JCVI)-RELATED"/>
    <property type="match status" value="1"/>
</dbReference>
<keyword evidence="7" id="KW-1185">Reference proteome</keyword>
<protein>
    <recommendedName>
        <fullName evidence="5">FAD-binding domain-containing protein</fullName>
    </recommendedName>
</protein>
<comment type="cofactor">
    <cofactor evidence="1">
        <name>FAD</name>
        <dbReference type="ChEBI" id="CHEBI:57692"/>
    </cofactor>
</comment>
<feature type="domain" description="FAD-binding" evidence="5">
    <location>
        <begin position="7"/>
        <end position="200"/>
    </location>
</feature>
<dbReference type="GO" id="GO:0016709">
    <property type="term" value="F:oxidoreductase activity, acting on paired donors, with incorporation or reduction of molecular oxygen, NAD(P)H as one donor, and incorporation of one atom of oxygen"/>
    <property type="evidence" value="ECO:0007669"/>
    <property type="project" value="UniProtKB-ARBA"/>
</dbReference>
<dbReference type="PRINTS" id="PR00420">
    <property type="entry name" value="RNGMNOXGNASE"/>
</dbReference>
<evidence type="ECO:0000313" key="7">
    <source>
        <dbReference type="Proteomes" id="UP000053820"/>
    </source>
</evidence>
<dbReference type="Pfam" id="PF01494">
    <property type="entry name" value="FAD_binding_3"/>
    <property type="match status" value="2"/>
</dbReference>
<dbReference type="Proteomes" id="UP000053820">
    <property type="component" value="Unassembled WGS sequence"/>
</dbReference>